<accession>A0AA40E3B1</accession>
<evidence type="ECO:0000256" key="1">
    <source>
        <dbReference type="SAM" id="Phobius"/>
    </source>
</evidence>
<keyword evidence="1" id="KW-0472">Membrane</keyword>
<proteinExistence type="predicted"/>
<comment type="caution">
    <text evidence="2">The sequence shown here is derived from an EMBL/GenBank/DDBJ whole genome shotgun (WGS) entry which is preliminary data.</text>
</comment>
<gene>
    <name evidence="2" type="ORF">B0T21DRAFT_350616</name>
</gene>
<keyword evidence="1" id="KW-0812">Transmembrane</keyword>
<keyword evidence="3" id="KW-1185">Reference proteome</keyword>
<keyword evidence="1" id="KW-1133">Transmembrane helix</keyword>
<dbReference type="EMBL" id="JAUKTV010000010">
    <property type="protein sequence ID" value="KAK0726484.1"/>
    <property type="molecule type" value="Genomic_DNA"/>
</dbReference>
<sequence>MRLTRVLPGSLGITRALTNRDFIPLCPSSLAAIFSTFFTLVRVTFSLATPVVCAVLLLFTFERKLLARCPLGRFVATLPTDASRPRSPSVASVISTSNVHSCDAGVINTSPPVPVVSRPCQDRLDPVPFCRYPNRCAVVFSFFSIDNHDYRPVFFFFRCPFFLAPFDSTSHQPVFSSFHNITPDKPLFFTSSRFLLAVLLPRLHHAVPERSSQKERRLASARMSFLDGLFPDMQASLSSMHSL</sequence>
<organism evidence="2 3">
    <name type="scientific">Apiosordaria backusii</name>
    <dbReference type="NCBI Taxonomy" id="314023"/>
    <lineage>
        <taxon>Eukaryota</taxon>
        <taxon>Fungi</taxon>
        <taxon>Dikarya</taxon>
        <taxon>Ascomycota</taxon>
        <taxon>Pezizomycotina</taxon>
        <taxon>Sordariomycetes</taxon>
        <taxon>Sordariomycetidae</taxon>
        <taxon>Sordariales</taxon>
        <taxon>Lasiosphaeriaceae</taxon>
        <taxon>Apiosordaria</taxon>
    </lineage>
</organism>
<name>A0AA40E3B1_9PEZI</name>
<reference evidence="2" key="1">
    <citation type="submission" date="2023-06" db="EMBL/GenBank/DDBJ databases">
        <title>Genome-scale phylogeny and comparative genomics of the fungal order Sordariales.</title>
        <authorList>
            <consortium name="Lawrence Berkeley National Laboratory"/>
            <person name="Hensen N."/>
            <person name="Bonometti L."/>
            <person name="Westerberg I."/>
            <person name="Brannstrom I.O."/>
            <person name="Guillou S."/>
            <person name="Cros-Aarteil S."/>
            <person name="Calhoun S."/>
            <person name="Haridas S."/>
            <person name="Kuo A."/>
            <person name="Mondo S."/>
            <person name="Pangilinan J."/>
            <person name="Riley R."/>
            <person name="Labutti K."/>
            <person name="Andreopoulos B."/>
            <person name="Lipzen A."/>
            <person name="Chen C."/>
            <person name="Yanf M."/>
            <person name="Daum C."/>
            <person name="Ng V."/>
            <person name="Clum A."/>
            <person name="Steindorff A."/>
            <person name="Ohm R."/>
            <person name="Martin F."/>
            <person name="Silar P."/>
            <person name="Natvig D."/>
            <person name="Lalanne C."/>
            <person name="Gautier V."/>
            <person name="Ament-Velasquez S.L."/>
            <person name="Kruys A."/>
            <person name="Hutchinson M.I."/>
            <person name="Powell A.J."/>
            <person name="Barry K."/>
            <person name="Miller A.N."/>
            <person name="Grigoriev I.V."/>
            <person name="Debuchy R."/>
            <person name="Gladieux P."/>
            <person name="Thoren M.H."/>
            <person name="Johannesson H."/>
        </authorList>
    </citation>
    <scope>NUCLEOTIDE SEQUENCE</scope>
    <source>
        <strain evidence="2">CBS 540.89</strain>
    </source>
</reference>
<feature type="transmembrane region" description="Helical" evidence="1">
    <location>
        <begin position="30"/>
        <end position="59"/>
    </location>
</feature>
<evidence type="ECO:0000313" key="2">
    <source>
        <dbReference type="EMBL" id="KAK0726484.1"/>
    </source>
</evidence>
<evidence type="ECO:0000313" key="3">
    <source>
        <dbReference type="Proteomes" id="UP001172159"/>
    </source>
</evidence>
<evidence type="ECO:0008006" key="4">
    <source>
        <dbReference type="Google" id="ProtNLM"/>
    </source>
</evidence>
<dbReference type="Proteomes" id="UP001172159">
    <property type="component" value="Unassembled WGS sequence"/>
</dbReference>
<protein>
    <recommendedName>
        <fullName evidence="4">Transmembrane protein</fullName>
    </recommendedName>
</protein>
<dbReference type="AlphaFoldDB" id="A0AA40E3B1"/>